<dbReference type="InterPro" id="IPR005829">
    <property type="entry name" value="Sugar_transporter_CS"/>
</dbReference>
<feature type="transmembrane region" description="Helical" evidence="8">
    <location>
        <begin position="79"/>
        <end position="103"/>
    </location>
</feature>
<feature type="transmembrane region" description="Helical" evidence="8">
    <location>
        <begin position="341"/>
        <end position="361"/>
    </location>
</feature>
<evidence type="ECO:0000256" key="4">
    <source>
        <dbReference type="ARBA" id="ARBA00022692"/>
    </source>
</evidence>
<keyword evidence="3" id="KW-1003">Cell membrane</keyword>
<proteinExistence type="predicted"/>
<feature type="domain" description="Major facilitator superfamily (MFS) profile" evidence="9">
    <location>
        <begin position="42"/>
        <end position="459"/>
    </location>
</feature>
<feature type="transmembrane region" description="Helical" evidence="8">
    <location>
        <begin position="54"/>
        <end position="73"/>
    </location>
</feature>
<evidence type="ECO:0000256" key="1">
    <source>
        <dbReference type="ARBA" id="ARBA00004651"/>
    </source>
</evidence>
<sequence>MPDALEPRRAHGAAGGAFRSNRMKTDTHSSVGEDPPVHMGRVVTASISGALLEWYDFFVYGTASALFFGRVFFPTSDAATGIIASFATYGAGFFARPLGGIIFGHFGDQRGRKSALIWTLSIVGASTFLIGLLPTYDQVGVWAPILLVALRLVQGFGLGGEYGGAALLTIESAPGPRRGFFGSLPQTAASIGILLATGIVSLCDSAFTDEQMHSWGWRIPFLVSMLMLAVGMFVRTHTGETPEFLRQRNPATCSSSRSGERIPLFRAFRNHPRNMVLAFCARIAETVSSNIINAFGISYVTTQLALDRQIPLNGMLVASAIGILACPVIGWFSDRVGLRRIYLLGAVSVVLVSFPFFLLLGTASVPAIWVALIVSYNLGPTMMFAVQPTLFTSMFGTDVRYTGLSFAYQFSAILGGLTPLICTALLQAFDGEPWGVAAYMAVAGLVSLVATVLIRGSSRTASTAEPACRDVKGKD</sequence>
<dbReference type="CDD" id="cd17369">
    <property type="entry name" value="MFS_ShiA_like"/>
    <property type="match status" value="1"/>
</dbReference>
<feature type="transmembrane region" description="Helical" evidence="8">
    <location>
        <begin position="312"/>
        <end position="332"/>
    </location>
</feature>
<keyword evidence="2" id="KW-0813">Transport</keyword>
<dbReference type="PANTHER" id="PTHR43045">
    <property type="entry name" value="SHIKIMATE TRANSPORTER"/>
    <property type="match status" value="1"/>
</dbReference>
<feature type="transmembrane region" description="Helical" evidence="8">
    <location>
        <begin position="406"/>
        <end position="428"/>
    </location>
</feature>
<dbReference type="Gene3D" id="1.20.1250.20">
    <property type="entry name" value="MFS general substrate transporter like domains"/>
    <property type="match status" value="2"/>
</dbReference>
<evidence type="ECO:0000256" key="2">
    <source>
        <dbReference type="ARBA" id="ARBA00022448"/>
    </source>
</evidence>
<feature type="transmembrane region" description="Helical" evidence="8">
    <location>
        <begin position="215"/>
        <end position="234"/>
    </location>
</feature>
<gene>
    <name evidence="10" type="ORF">ACFQWG_08485</name>
</gene>
<dbReference type="Pfam" id="PF00083">
    <property type="entry name" value="Sugar_tr"/>
    <property type="match status" value="1"/>
</dbReference>
<organism evidence="10 11">
    <name type="scientific">Schaalia naturae</name>
    <dbReference type="NCBI Taxonomy" id="635203"/>
    <lineage>
        <taxon>Bacteria</taxon>
        <taxon>Bacillati</taxon>
        <taxon>Actinomycetota</taxon>
        <taxon>Actinomycetes</taxon>
        <taxon>Actinomycetales</taxon>
        <taxon>Actinomycetaceae</taxon>
        <taxon>Schaalia</taxon>
    </lineage>
</organism>
<dbReference type="InterPro" id="IPR005828">
    <property type="entry name" value="MFS_sugar_transport-like"/>
</dbReference>
<dbReference type="EMBL" id="JBHTEF010000001">
    <property type="protein sequence ID" value="MFC7581229.1"/>
    <property type="molecule type" value="Genomic_DNA"/>
</dbReference>
<feature type="transmembrane region" description="Helical" evidence="8">
    <location>
        <begin position="139"/>
        <end position="159"/>
    </location>
</feature>
<keyword evidence="11" id="KW-1185">Reference proteome</keyword>
<reference evidence="11" key="1">
    <citation type="journal article" date="2019" name="Int. J. Syst. Evol. Microbiol.">
        <title>The Global Catalogue of Microorganisms (GCM) 10K type strain sequencing project: providing services to taxonomists for standard genome sequencing and annotation.</title>
        <authorList>
            <consortium name="The Broad Institute Genomics Platform"/>
            <consortium name="The Broad Institute Genome Sequencing Center for Infectious Disease"/>
            <person name="Wu L."/>
            <person name="Ma J."/>
        </authorList>
    </citation>
    <scope>NUCLEOTIDE SEQUENCE [LARGE SCALE GENOMIC DNA]</scope>
    <source>
        <strain evidence="11">CCUG 56698</strain>
    </source>
</reference>
<keyword evidence="6 8" id="KW-0472">Membrane</keyword>
<accession>A0ABW2SN59</accession>
<dbReference type="InterPro" id="IPR036259">
    <property type="entry name" value="MFS_trans_sf"/>
</dbReference>
<dbReference type="SUPFAM" id="SSF103473">
    <property type="entry name" value="MFS general substrate transporter"/>
    <property type="match status" value="1"/>
</dbReference>
<dbReference type="PROSITE" id="PS00217">
    <property type="entry name" value="SUGAR_TRANSPORT_2"/>
    <property type="match status" value="1"/>
</dbReference>
<feature type="transmembrane region" description="Helical" evidence="8">
    <location>
        <begin position="434"/>
        <end position="454"/>
    </location>
</feature>
<evidence type="ECO:0000256" key="5">
    <source>
        <dbReference type="ARBA" id="ARBA00022989"/>
    </source>
</evidence>
<comment type="caution">
    <text evidence="10">The sequence shown here is derived from an EMBL/GenBank/DDBJ whole genome shotgun (WGS) entry which is preliminary data.</text>
</comment>
<dbReference type="Proteomes" id="UP001596527">
    <property type="component" value="Unassembled WGS sequence"/>
</dbReference>
<feature type="transmembrane region" description="Helical" evidence="8">
    <location>
        <begin position="367"/>
        <end position="386"/>
    </location>
</feature>
<feature type="transmembrane region" description="Helical" evidence="8">
    <location>
        <begin position="276"/>
        <end position="300"/>
    </location>
</feature>
<feature type="transmembrane region" description="Helical" evidence="8">
    <location>
        <begin position="180"/>
        <end position="203"/>
    </location>
</feature>
<feature type="region of interest" description="Disordered" evidence="7">
    <location>
        <begin position="1"/>
        <end position="35"/>
    </location>
</feature>
<dbReference type="PROSITE" id="PS50850">
    <property type="entry name" value="MFS"/>
    <property type="match status" value="1"/>
</dbReference>
<evidence type="ECO:0000256" key="3">
    <source>
        <dbReference type="ARBA" id="ARBA00022475"/>
    </source>
</evidence>
<evidence type="ECO:0000313" key="10">
    <source>
        <dbReference type="EMBL" id="MFC7581229.1"/>
    </source>
</evidence>
<feature type="transmembrane region" description="Helical" evidence="8">
    <location>
        <begin position="115"/>
        <end position="133"/>
    </location>
</feature>
<protein>
    <submittedName>
        <fullName evidence="10">MFS transporter</fullName>
    </submittedName>
</protein>
<evidence type="ECO:0000256" key="8">
    <source>
        <dbReference type="SAM" id="Phobius"/>
    </source>
</evidence>
<evidence type="ECO:0000259" key="9">
    <source>
        <dbReference type="PROSITE" id="PS50850"/>
    </source>
</evidence>
<keyword evidence="5 8" id="KW-1133">Transmembrane helix</keyword>
<evidence type="ECO:0000256" key="7">
    <source>
        <dbReference type="SAM" id="MobiDB-lite"/>
    </source>
</evidence>
<comment type="subcellular location">
    <subcellularLocation>
        <location evidence="1">Cell membrane</location>
        <topology evidence="1">Multi-pass membrane protein</topology>
    </subcellularLocation>
</comment>
<dbReference type="RefSeq" id="WP_380974333.1">
    <property type="nucleotide sequence ID" value="NZ_JBHTEF010000001.1"/>
</dbReference>
<evidence type="ECO:0000313" key="11">
    <source>
        <dbReference type="Proteomes" id="UP001596527"/>
    </source>
</evidence>
<evidence type="ECO:0000256" key="6">
    <source>
        <dbReference type="ARBA" id="ARBA00023136"/>
    </source>
</evidence>
<name>A0ABW2SN59_9ACTO</name>
<dbReference type="InterPro" id="IPR020846">
    <property type="entry name" value="MFS_dom"/>
</dbReference>
<dbReference type="PANTHER" id="PTHR43045:SF1">
    <property type="entry name" value="SHIKIMATE TRANSPORTER"/>
    <property type="match status" value="1"/>
</dbReference>
<keyword evidence="4 8" id="KW-0812">Transmembrane</keyword>